<gene>
    <name evidence="2" type="ORF">CLAC_10385</name>
</gene>
<accession>A0A0K2H402</accession>
<dbReference type="RefSeq" id="WP_053412816.1">
    <property type="nucleotide sequence ID" value="NZ_CP006841.1"/>
</dbReference>
<evidence type="ECO:0008006" key="4">
    <source>
        <dbReference type="Google" id="ProtNLM"/>
    </source>
</evidence>
<protein>
    <recommendedName>
        <fullName evidence="4">Esterase</fullName>
    </recommendedName>
</protein>
<dbReference type="STRING" id="1408189.CLAC_10385"/>
<dbReference type="Gene3D" id="3.40.50.1820">
    <property type="entry name" value="alpha/beta hydrolase"/>
    <property type="match status" value="1"/>
</dbReference>
<dbReference type="GO" id="GO:0016747">
    <property type="term" value="F:acyltransferase activity, transferring groups other than amino-acyl groups"/>
    <property type="evidence" value="ECO:0007669"/>
    <property type="project" value="TreeGrafter"/>
</dbReference>
<dbReference type="InterPro" id="IPR029058">
    <property type="entry name" value="AB_hydrolase_fold"/>
</dbReference>
<feature type="transmembrane region" description="Helical" evidence="1">
    <location>
        <begin position="43"/>
        <end position="60"/>
    </location>
</feature>
<dbReference type="PATRIC" id="fig|1408189.4.peg.2081"/>
<dbReference type="Proteomes" id="UP000058446">
    <property type="component" value="Chromosome"/>
</dbReference>
<dbReference type="InterPro" id="IPR050583">
    <property type="entry name" value="Mycobacterial_A85_antigen"/>
</dbReference>
<keyword evidence="1" id="KW-1133">Transmembrane helix</keyword>
<dbReference type="KEGG" id="clw:CLAC_10385"/>
<feature type="transmembrane region" description="Helical" evidence="1">
    <location>
        <begin position="75"/>
        <end position="95"/>
    </location>
</feature>
<feature type="transmembrane region" description="Helical" evidence="1">
    <location>
        <begin position="107"/>
        <end position="135"/>
    </location>
</feature>
<dbReference type="InterPro" id="IPR000801">
    <property type="entry name" value="Esterase-like"/>
</dbReference>
<dbReference type="Pfam" id="PF00756">
    <property type="entry name" value="Esterase"/>
    <property type="match status" value="1"/>
</dbReference>
<evidence type="ECO:0000256" key="1">
    <source>
        <dbReference type="SAM" id="Phobius"/>
    </source>
</evidence>
<keyword evidence="1" id="KW-0812">Transmembrane</keyword>
<keyword evidence="3" id="KW-1185">Reference proteome</keyword>
<dbReference type="PANTHER" id="PTHR48098">
    <property type="entry name" value="ENTEROCHELIN ESTERASE-RELATED"/>
    <property type="match status" value="1"/>
</dbReference>
<dbReference type="AlphaFoldDB" id="A0A0K2H402"/>
<dbReference type="OrthoDB" id="3723842at2"/>
<feature type="transmembrane region" description="Helical" evidence="1">
    <location>
        <begin position="12"/>
        <end position="31"/>
    </location>
</feature>
<reference evidence="2 3" key="1">
    <citation type="submission" date="2013-10" db="EMBL/GenBank/DDBJ databases">
        <title>Complete genome sequence of Corynebacterium lactis DSM 45799(T), isolated from raw cow milk.</title>
        <authorList>
            <person name="Ruckert C."/>
            <person name="Albersmeier A."/>
            <person name="Lipski A."/>
            <person name="Kalinowski J."/>
        </authorList>
    </citation>
    <scope>NUCLEOTIDE SEQUENCE [LARGE SCALE GENOMIC DNA]</scope>
    <source>
        <strain evidence="2 3">RW2-5</strain>
    </source>
</reference>
<dbReference type="EMBL" id="CP006841">
    <property type="protein sequence ID" value="ALA68688.1"/>
    <property type="molecule type" value="Genomic_DNA"/>
</dbReference>
<keyword evidence="1" id="KW-0472">Membrane</keyword>
<name>A0A0K2H402_9CORY</name>
<organism evidence="2 3">
    <name type="scientific">Corynebacterium lactis RW2-5</name>
    <dbReference type="NCBI Taxonomy" id="1408189"/>
    <lineage>
        <taxon>Bacteria</taxon>
        <taxon>Bacillati</taxon>
        <taxon>Actinomycetota</taxon>
        <taxon>Actinomycetes</taxon>
        <taxon>Mycobacteriales</taxon>
        <taxon>Corynebacteriaceae</taxon>
        <taxon>Corynebacterium</taxon>
    </lineage>
</organism>
<evidence type="ECO:0000313" key="3">
    <source>
        <dbReference type="Proteomes" id="UP000058446"/>
    </source>
</evidence>
<dbReference type="SUPFAM" id="SSF53474">
    <property type="entry name" value="alpha/beta-Hydrolases"/>
    <property type="match status" value="1"/>
</dbReference>
<proteinExistence type="predicted"/>
<dbReference type="PANTHER" id="PTHR48098:SF1">
    <property type="entry name" value="DIACYLGLYCEROL ACYLTRANSFERASE_MYCOLYLTRANSFERASE AG85A"/>
    <property type="match status" value="1"/>
</dbReference>
<sequence>MNILRAIPLTGQVADLVIFALLVLIVLYLMLPLRRRFLLRGTAPSFLIAMALAGGTWYLLERQWKLVPEGIDVRIFIASGLAIFAIGLAIARLMSLRSSPIRGRRKALVAAGAVLSLAVAPMCALAMGNVVYHLFPSAYSLLSAEGPRTISYEQAEADRARWSAISRGSSQLGENVQGPADTSPSSAVVRLSLSNSASRFTTTPALVYLPPVYFSGAENLPVIVLVSGVPGGPDDWFSLGQAHLALDDFAASHGGKAPIVVAIDANGSQFHDTLCVDSKEGNVDTYISQDVRDDVVKRFRAAPQARKWAVAGLSRGGTCSLQIVAHHPDKFATFINMSGELHPSTTTVDAAIKDYFGGNAQAYADAGAEKVLTNNAIANGQGPGAYEGVAGRFIAGDEDRAAQVDLRQLDRLSRAAGIDSTYIEFPGKHTWQVWRAGFADSLDWLAQRLQIS</sequence>
<evidence type="ECO:0000313" key="2">
    <source>
        <dbReference type="EMBL" id="ALA68688.1"/>
    </source>
</evidence>